<gene>
    <name evidence="4" type="ORF">US36_C0010G0016</name>
</gene>
<dbReference type="SUPFAM" id="SSF52172">
    <property type="entry name" value="CheY-like"/>
    <property type="match status" value="1"/>
</dbReference>
<organism evidence="4 5">
    <name type="scientific">Candidatus Wolfebacteria bacterium GW2011_GWC1_37_10</name>
    <dbReference type="NCBI Taxonomy" id="1619010"/>
    <lineage>
        <taxon>Bacteria</taxon>
        <taxon>Candidatus Wolfeibacteriota</taxon>
    </lineage>
</organism>
<dbReference type="Proteomes" id="UP000034044">
    <property type="component" value="Unassembled WGS sequence"/>
</dbReference>
<dbReference type="PANTHER" id="PTHR44591:SF3">
    <property type="entry name" value="RESPONSE REGULATORY DOMAIN-CONTAINING PROTEIN"/>
    <property type="match status" value="1"/>
</dbReference>
<dbReference type="InterPro" id="IPR011006">
    <property type="entry name" value="CheY-like_superfamily"/>
</dbReference>
<reference evidence="4 5" key="1">
    <citation type="journal article" date="2015" name="Nature">
        <title>rRNA introns, odd ribosomes, and small enigmatic genomes across a large radiation of phyla.</title>
        <authorList>
            <person name="Brown C.T."/>
            <person name="Hug L.A."/>
            <person name="Thomas B.C."/>
            <person name="Sharon I."/>
            <person name="Castelle C.J."/>
            <person name="Singh A."/>
            <person name="Wilkins M.J."/>
            <person name="Williams K.H."/>
            <person name="Banfield J.F."/>
        </authorList>
    </citation>
    <scope>NUCLEOTIDE SEQUENCE [LARGE SCALE GENOMIC DNA]</scope>
</reference>
<evidence type="ECO:0000256" key="1">
    <source>
        <dbReference type="ARBA" id="ARBA00022553"/>
    </source>
</evidence>
<accession>A0A0G0FVV1</accession>
<dbReference type="SMART" id="SM00448">
    <property type="entry name" value="REC"/>
    <property type="match status" value="1"/>
</dbReference>
<proteinExistence type="predicted"/>
<evidence type="ECO:0000313" key="4">
    <source>
        <dbReference type="EMBL" id="KKQ22037.1"/>
    </source>
</evidence>
<dbReference type="EMBL" id="LBSR01000010">
    <property type="protein sequence ID" value="KKQ22037.1"/>
    <property type="molecule type" value="Genomic_DNA"/>
</dbReference>
<dbReference type="AlphaFoldDB" id="A0A0G0FVV1"/>
<dbReference type="PROSITE" id="PS50110">
    <property type="entry name" value="RESPONSE_REGULATORY"/>
    <property type="match status" value="1"/>
</dbReference>
<evidence type="ECO:0000259" key="3">
    <source>
        <dbReference type="PROSITE" id="PS50110"/>
    </source>
</evidence>
<comment type="caution">
    <text evidence="4">The sequence shown here is derived from an EMBL/GenBank/DDBJ whole genome shotgun (WGS) entry which is preliminary data.</text>
</comment>
<evidence type="ECO:0000256" key="2">
    <source>
        <dbReference type="PROSITE-ProRule" id="PRU00169"/>
    </source>
</evidence>
<sequence>MAKKVLIIEDDEQISRVYDIKLKQEKIETILAADGDEGFKKIVSEKPDLILLDLMIPKHDGFWVLEEMEKNPSLKKITVLVLSNLGQKTDIERAMKLGAKDYFIKADVSVQEIIDKIKGFL</sequence>
<feature type="modified residue" description="4-aspartylphosphate" evidence="2">
    <location>
        <position position="53"/>
    </location>
</feature>
<feature type="domain" description="Response regulatory" evidence="3">
    <location>
        <begin position="4"/>
        <end position="121"/>
    </location>
</feature>
<dbReference type="InterPro" id="IPR001789">
    <property type="entry name" value="Sig_transdc_resp-reg_receiver"/>
</dbReference>
<dbReference type="InterPro" id="IPR050595">
    <property type="entry name" value="Bact_response_regulator"/>
</dbReference>
<evidence type="ECO:0000313" key="5">
    <source>
        <dbReference type="Proteomes" id="UP000034044"/>
    </source>
</evidence>
<dbReference type="GO" id="GO:0000160">
    <property type="term" value="P:phosphorelay signal transduction system"/>
    <property type="evidence" value="ECO:0007669"/>
    <property type="project" value="InterPro"/>
</dbReference>
<dbReference type="Gene3D" id="3.40.50.2300">
    <property type="match status" value="1"/>
</dbReference>
<name>A0A0G0FVV1_9BACT</name>
<keyword evidence="1 2" id="KW-0597">Phosphoprotein</keyword>
<protein>
    <submittedName>
        <fullName evidence="4">Response regulator receiver protein</fullName>
    </submittedName>
</protein>
<dbReference type="Pfam" id="PF00072">
    <property type="entry name" value="Response_reg"/>
    <property type="match status" value="1"/>
</dbReference>
<dbReference type="PANTHER" id="PTHR44591">
    <property type="entry name" value="STRESS RESPONSE REGULATOR PROTEIN 1"/>
    <property type="match status" value="1"/>
</dbReference>